<dbReference type="Gene3D" id="3.40.225.10">
    <property type="entry name" value="Class II aldolase/adducin N-terminal domain"/>
    <property type="match status" value="1"/>
</dbReference>
<reference evidence="4 5" key="1">
    <citation type="submission" date="2022-12" db="EMBL/GenBank/DDBJ databases">
        <title>Metagenome assembled genome from gulf of manar.</title>
        <authorList>
            <person name="Kohli P."/>
            <person name="Pk S."/>
            <person name="Venkata Ramana C."/>
            <person name="Sasikala C."/>
        </authorList>
    </citation>
    <scope>NUCLEOTIDE SEQUENCE [LARGE SCALE GENOMIC DNA]</scope>
    <source>
        <strain evidence="4">JB008</strain>
    </source>
</reference>
<dbReference type="GO" id="GO:0005829">
    <property type="term" value="C:cytosol"/>
    <property type="evidence" value="ECO:0007669"/>
    <property type="project" value="TreeGrafter"/>
</dbReference>
<keyword evidence="2" id="KW-0456">Lyase</keyword>
<feature type="domain" description="Class II aldolase/adducin N-terminal" evidence="3">
    <location>
        <begin position="7"/>
        <end position="183"/>
    </location>
</feature>
<dbReference type="InterPro" id="IPR050197">
    <property type="entry name" value="Aldolase_class_II_sugar_metab"/>
</dbReference>
<dbReference type="AlphaFoldDB" id="A0AAJ1MIG5"/>
<evidence type="ECO:0000259" key="3">
    <source>
        <dbReference type="SMART" id="SM01007"/>
    </source>
</evidence>
<dbReference type="Proteomes" id="UP001221217">
    <property type="component" value="Unassembled WGS sequence"/>
</dbReference>
<dbReference type="InterPro" id="IPR036409">
    <property type="entry name" value="Aldolase_II/adducin_N_sf"/>
</dbReference>
<dbReference type="GO" id="GO:0046872">
    <property type="term" value="F:metal ion binding"/>
    <property type="evidence" value="ECO:0007669"/>
    <property type="project" value="UniProtKB-KW"/>
</dbReference>
<name>A0AAJ1MIG5_9SPIO</name>
<comment type="caution">
    <text evidence="4">The sequence shown here is derived from an EMBL/GenBank/DDBJ whole genome shotgun (WGS) entry which is preliminary data.</text>
</comment>
<accession>A0AAJ1MIG5</accession>
<organism evidence="4 5">
    <name type="scientific">Candidatus Thalassospirochaeta sargassi</name>
    <dbReference type="NCBI Taxonomy" id="3119039"/>
    <lineage>
        <taxon>Bacteria</taxon>
        <taxon>Pseudomonadati</taxon>
        <taxon>Spirochaetota</taxon>
        <taxon>Spirochaetia</taxon>
        <taxon>Spirochaetales</taxon>
        <taxon>Spirochaetaceae</taxon>
        <taxon>Candidatus Thalassospirochaeta</taxon>
    </lineage>
</organism>
<evidence type="ECO:0000313" key="4">
    <source>
        <dbReference type="EMBL" id="MDC7226278.1"/>
    </source>
</evidence>
<keyword evidence="1" id="KW-0479">Metal-binding</keyword>
<dbReference type="SMART" id="SM01007">
    <property type="entry name" value="Aldolase_II"/>
    <property type="match status" value="1"/>
</dbReference>
<dbReference type="GO" id="GO:0016832">
    <property type="term" value="F:aldehyde-lyase activity"/>
    <property type="evidence" value="ECO:0007669"/>
    <property type="project" value="TreeGrafter"/>
</dbReference>
<protein>
    <submittedName>
        <fullName evidence="4">Class II aldolase/adducin family protein</fullName>
    </submittedName>
</protein>
<sequence>MFEQEKNDLIKTGQALKENNLISLSGGNVSCRVDGDRFLVTPSGMAYEGMVPDDIVILDIDGNVLEGTKRPSVDSIALLHVYKNMSRVNAIIHTHQPYATAVGMVYDKIPPCVTTLANAVQGVVHVAPFSSAASLAMGEETVNHIGDANAVILKNHGVITVGATIKEALYAAVYMEDALKTLFIAQSMGTPQLMTDAQYQEAIEVFQDYGQKKE</sequence>
<dbReference type="GO" id="GO:0019323">
    <property type="term" value="P:pentose catabolic process"/>
    <property type="evidence" value="ECO:0007669"/>
    <property type="project" value="TreeGrafter"/>
</dbReference>
<dbReference type="PANTHER" id="PTHR22789">
    <property type="entry name" value="FUCULOSE PHOSPHATE ALDOLASE"/>
    <property type="match status" value="1"/>
</dbReference>
<evidence type="ECO:0000256" key="1">
    <source>
        <dbReference type="ARBA" id="ARBA00022723"/>
    </source>
</evidence>
<gene>
    <name evidence="4" type="ORF">PQJ61_05900</name>
</gene>
<evidence type="ECO:0000313" key="5">
    <source>
        <dbReference type="Proteomes" id="UP001221217"/>
    </source>
</evidence>
<dbReference type="PANTHER" id="PTHR22789:SF0">
    <property type="entry name" value="3-OXO-TETRONATE 4-PHOSPHATE DECARBOXYLASE-RELATED"/>
    <property type="match status" value="1"/>
</dbReference>
<evidence type="ECO:0000256" key="2">
    <source>
        <dbReference type="ARBA" id="ARBA00023239"/>
    </source>
</evidence>
<proteinExistence type="predicted"/>
<dbReference type="Pfam" id="PF00596">
    <property type="entry name" value="Aldolase_II"/>
    <property type="match status" value="1"/>
</dbReference>
<dbReference type="InterPro" id="IPR001303">
    <property type="entry name" value="Aldolase_II/adducin_N"/>
</dbReference>
<dbReference type="SUPFAM" id="SSF53639">
    <property type="entry name" value="AraD/HMP-PK domain-like"/>
    <property type="match status" value="1"/>
</dbReference>
<dbReference type="EMBL" id="JAQQAL010000011">
    <property type="protein sequence ID" value="MDC7226278.1"/>
    <property type="molecule type" value="Genomic_DNA"/>
</dbReference>